<sequence length="393" mass="42366">MIDSRADKKRGFGERKLLGYLRTNWSRDPYSYGSYSHFAKGTDRTLVAPLAKPLVDRLFFAGEAMHPHYNSTVHAALESGQKVAALIKDAGYAHIAVIGAGVSGLAAAQLLTETGAAVTIYEARERIGGRVWTNHDLGPPLDLGASWIHGMEGNPLTDLADNKGIRRVQNDKSLTIRGGDGRRISNLSAPDWLTTVTDVQNSLGADPERLNLALYEKGDGHAGPDVIFPGGYAAILSALTGDYAVKLSTPVEAIAYGQKGVTIRDAGQAKEHFDAAIVTVPLGVLKRGMIAFDPALPAEKRDAIDAMAMGTLDKLYLLFDEAFWDDSTFITTPENGLPRGQFNDWMTFHRYLDAPVILAFNGGPAALALAEDSDEALLEKALATLERAYPSDK</sequence>
<dbReference type="PANTHER" id="PTHR10742">
    <property type="entry name" value="FLAVIN MONOAMINE OXIDASE"/>
    <property type="match status" value="1"/>
</dbReference>
<proteinExistence type="inferred from homology"/>
<evidence type="ECO:0000313" key="8">
    <source>
        <dbReference type="EMBL" id="WOE76706.1"/>
    </source>
</evidence>
<dbReference type="InterPro" id="IPR050281">
    <property type="entry name" value="Flavin_monoamine_oxidase"/>
</dbReference>
<evidence type="ECO:0000259" key="7">
    <source>
        <dbReference type="Pfam" id="PF01593"/>
    </source>
</evidence>
<dbReference type="Pfam" id="PF01593">
    <property type="entry name" value="Amino_oxidase"/>
    <property type="match status" value="3"/>
</dbReference>
<evidence type="ECO:0000313" key="9">
    <source>
        <dbReference type="Proteomes" id="UP001302429"/>
    </source>
</evidence>
<gene>
    <name evidence="8" type="ORF">RB602_01520</name>
</gene>
<comment type="catalytic activity">
    <reaction evidence="6">
        <text>L-tryptophan + O2 = indole-3-acetamide + CO2 + H2O</text>
        <dbReference type="Rhea" id="RHEA:16165"/>
        <dbReference type="ChEBI" id="CHEBI:15377"/>
        <dbReference type="ChEBI" id="CHEBI:15379"/>
        <dbReference type="ChEBI" id="CHEBI:16031"/>
        <dbReference type="ChEBI" id="CHEBI:16526"/>
        <dbReference type="ChEBI" id="CHEBI:57912"/>
        <dbReference type="EC" id="1.13.12.3"/>
    </reaction>
</comment>
<dbReference type="InterPro" id="IPR002937">
    <property type="entry name" value="Amino_oxidase"/>
</dbReference>
<dbReference type="InterPro" id="IPR036188">
    <property type="entry name" value="FAD/NAD-bd_sf"/>
</dbReference>
<comment type="pathway">
    <text evidence="1">Plant hormone metabolism; auxin biosynthesis.</text>
</comment>
<dbReference type="AlphaFoldDB" id="A0AA97F9N0"/>
<keyword evidence="5" id="KW-0073">Auxin biosynthesis</keyword>
<name>A0AA97F9N0_9SPHN</name>
<evidence type="ECO:0000256" key="3">
    <source>
        <dbReference type="ARBA" id="ARBA00012535"/>
    </source>
</evidence>
<accession>A0AA97F9N0</accession>
<dbReference type="EMBL" id="CP136594">
    <property type="protein sequence ID" value="WOE76706.1"/>
    <property type="molecule type" value="Genomic_DNA"/>
</dbReference>
<dbReference type="SUPFAM" id="SSF54373">
    <property type="entry name" value="FAD-linked reductases, C-terminal domain"/>
    <property type="match status" value="1"/>
</dbReference>
<comment type="similarity">
    <text evidence="2">Belongs to the tryptophan 2-monooxygenase family.</text>
</comment>
<evidence type="ECO:0000256" key="5">
    <source>
        <dbReference type="ARBA" id="ARBA00023070"/>
    </source>
</evidence>
<evidence type="ECO:0000256" key="6">
    <source>
        <dbReference type="ARBA" id="ARBA00047321"/>
    </source>
</evidence>
<dbReference type="Proteomes" id="UP001302429">
    <property type="component" value="Chromosome"/>
</dbReference>
<evidence type="ECO:0000256" key="2">
    <source>
        <dbReference type="ARBA" id="ARBA00005833"/>
    </source>
</evidence>
<feature type="domain" description="Amine oxidase" evidence="7">
    <location>
        <begin position="186"/>
        <end position="390"/>
    </location>
</feature>
<keyword evidence="9" id="KW-1185">Reference proteome</keyword>
<organism evidence="8 9">
    <name type="scientific">Alterisphingorhabdus coralli</name>
    <dbReference type="NCBI Taxonomy" id="3071408"/>
    <lineage>
        <taxon>Bacteria</taxon>
        <taxon>Pseudomonadati</taxon>
        <taxon>Pseudomonadota</taxon>
        <taxon>Alphaproteobacteria</taxon>
        <taxon>Sphingomonadales</taxon>
        <taxon>Sphingomonadaceae</taxon>
        <taxon>Alterisphingorhabdus (ex Yan et al. 2024)</taxon>
    </lineage>
</organism>
<feature type="domain" description="Amine oxidase" evidence="7">
    <location>
        <begin position="16"/>
        <end position="87"/>
    </location>
</feature>
<reference evidence="8 9" key="1">
    <citation type="submission" date="2023-10" db="EMBL/GenBank/DDBJ databases">
        <title>Complete genome sequence of a Sphingomonadaceae bacterium.</title>
        <authorList>
            <person name="Yan C."/>
        </authorList>
    </citation>
    <scope>NUCLEOTIDE SEQUENCE [LARGE SCALE GENOMIC DNA]</scope>
    <source>
        <strain evidence="8 9">SCSIO 66989</strain>
    </source>
</reference>
<feature type="domain" description="Amine oxidase" evidence="7">
    <location>
        <begin position="102"/>
        <end position="170"/>
    </location>
</feature>
<dbReference type="Gene3D" id="3.90.660.10">
    <property type="match status" value="1"/>
</dbReference>
<dbReference type="GO" id="GO:0009851">
    <property type="term" value="P:auxin biosynthetic process"/>
    <property type="evidence" value="ECO:0007669"/>
    <property type="project" value="UniProtKB-KW"/>
</dbReference>
<dbReference type="PANTHER" id="PTHR10742:SF410">
    <property type="entry name" value="LYSINE-SPECIFIC HISTONE DEMETHYLASE 2"/>
    <property type="match status" value="1"/>
</dbReference>
<dbReference type="KEGG" id="acoa:RB602_01520"/>
<dbReference type="RefSeq" id="WP_317084614.1">
    <property type="nucleotide sequence ID" value="NZ_CP136594.1"/>
</dbReference>
<dbReference type="PRINTS" id="PR00419">
    <property type="entry name" value="ADXRDTASE"/>
</dbReference>
<dbReference type="SUPFAM" id="SSF51905">
    <property type="entry name" value="FAD/NAD(P)-binding domain"/>
    <property type="match status" value="2"/>
</dbReference>
<dbReference type="GO" id="GO:0050361">
    <property type="term" value="F:tryptophan 2-monooxygenase activity"/>
    <property type="evidence" value="ECO:0007669"/>
    <property type="project" value="UniProtKB-EC"/>
</dbReference>
<dbReference type="Gene3D" id="3.50.50.60">
    <property type="entry name" value="FAD/NAD(P)-binding domain"/>
    <property type="match status" value="2"/>
</dbReference>
<evidence type="ECO:0000256" key="1">
    <source>
        <dbReference type="ARBA" id="ARBA00004814"/>
    </source>
</evidence>
<dbReference type="EC" id="1.13.12.3" evidence="3"/>
<protein>
    <recommendedName>
        <fullName evidence="4">Tryptophan 2-monooxygenase</fullName>
        <ecNumber evidence="3">1.13.12.3</ecNumber>
    </recommendedName>
</protein>
<evidence type="ECO:0000256" key="4">
    <source>
        <dbReference type="ARBA" id="ARBA00017871"/>
    </source>
</evidence>